<reference evidence="10" key="1">
    <citation type="journal article" date="2020" name="Stud. Mycol.">
        <title>101 Dothideomycetes genomes: a test case for predicting lifestyles and emergence of pathogens.</title>
        <authorList>
            <person name="Haridas S."/>
            <person name="Albert R."/>
            <person name="Binder M."/>
            <person name="Bloem J."/>
            <person name="Labutti K."/>
            <person name="Salamov A."/>
            <person name="Andreopoulos B."/>
            <person name="Baker S."/>
            <person name="Barry K."/>
            <person name="Bills G."/>
            <person name="Bluhm B."/>
            <person name="Cannon C."/>
            <person name="Castanera R."/>
            <person name="Culley D."/>
            <person name="Daum C."/>
            <person name="Ezra D."/>
            <person name="Gonzalez J."/>
            <person name="Henrissat B."/>
            <person name="Kuo A."/>
            <person name="Liang C."/>
            <person name="Lipzen A."/>
            <person name="Lutzoni F."/>
            <person name="Magnuson J."/>
            <person name="Mondo S."/>
            <person name="Nolan M."/>
            <person name="Ohm R."/>
            <person name="Pangilinan J."/>
            <person name="Park H.-J."/>
            <person name="Ramirez L."/>
            <person name="Alfaro M."/>
            <person name="Sun H."/>
            <person name="Tritt A."/>
            <person name="Yoshinaga Y."/>
            <person name="Zwiers L.-H."/>
            <person name="Turgeon B."/>
            <person name="Goodwin S."/>
            <person name="Spatafora J."/>
            <person name="Crous P."/>
            <person name="Grigoriev I."/>
        </authorList>
    </citation>
    <scope>NUCLEOTIDE SEQUENCE</scope>
    <source>
        <strain evidence="10">CBS 133067</strain>
    </source>
</reference>
<evidence type="ECO:0000259" key="9">
    <source>
        <dbReference type="Pfam" id="PF08543"/>
    </source>
</evidence>
<accession>A0A9P4IE75</accession>
<dbReference type="InterPro" id="IPR029056">
    <property type="entry name" value="Ribokinase-like"/>
</dbReference>
<evidence type="ECO:0000256" key="3">
    <source>
        <dbReference type="ARBA" id="ARBA00022679"/>
    </source>
</evidence>
<dbReference type="InterPro" id="IPR013749">
    <property type="entry name" value="PM/HMP-P_kinase-1"/>
</dbReference>
<evidence type="ECO:0000256" key="8">
    <source>
        <dbReference type="SAM" id="MobiDB-lite"/>
    </source>
</evidence>
<dbReference type="PANTHER" id="PTHR10534:SF2">
    <property type="entry name" value="PYRIDOXAL KINASE"/>
    <property type="match status" value="1"/>
</dbReference>
<dbReference type="PANTHER" id="PTHR10534">
    <property type="entry name" value="PYRIDOXAL KINASE"/>
    <property type="match status" value="1"/>
</dbReference>
<evidence type="ECO:0000256" key="7">
    <source>
        <dbReference type="SAM" id="Coils"/>
    </source>
</evidence>
<feature type="region of interest" description="Disordered" evidence="8">
    <location>
        <begin position="376"/>
        <end position="410"/>
    </location>
</feature>
<name>A0A9P4IE75_9PEZI</name>
<keyword evidence="3" id="KW-0808">Transferase</keyword>
<gene>
    <name evidence="10" type="ORF">NA57DRAFT_78204</name>
</gene>
<organism evidence="10 11">
    <name type="scientific">Rhizodiscina lignyota</name>
    <dbReference type="NCBI Taxonomy" id="1504668"/>
    <lineage>
        <taxon>Eukaryota</taxon>
        <taxon>Fungi</taxon>
        <taxon>Dikarya</taxon>
        <taxon>Ascomycota</taxon>
        <taxon>Pezizomycotina</taxon>
        <taxon>Dothideomycetes</taxon>
        <taxon>Pleosporomycetidae</taxon>
        <taxon>Aulographales</taxon>
        <taxon>Rhizodiscinaceae</taxon>
        <taxon>Rhizodiscina</taxon>
    </lineage>
</organism>
<evidence type="ECO:0000256" key="4">
    <source>
        <dbReference type="ARBA" id="ARBA00022741"/>
    </source>
</evidence>
<dbReference type="InterPro" id="IPR004625">
    <property type="entry name" value="PyrdxlKinase"/>
</dbReference>
<protein>
    <recommendedName>
        <fullName evidence="2">pyridoxal kinase</fullName>
        <ecNumber evidence="2">2.7.1.35</ecNumber>
    </recommendedName>
</protein>
<dbReference type="AlphaFoldDB" id="A0A9P4IE75"/>
<keyword evidence="11" id="KW-1185">Reference proteome</keyword>
<evidence type="ECO:0000313" key="10">
    <source>
        <dbReference type="EMBL" id="KAF2096601.1"/>
    </source>
</evidence>
<dbReference type="GO" id="GO:0009443">
    <property type="term" value="P:pyridoxal 5'-phosphate salvage"/>
    <property type="evidence" value="ECO:0007669"/>
    <property type="project" value="InterPro"/>
</dbReference>
<dbReference type="GO" id="GO:0005524">
    <property type="term" value="F:ATP binding"/>
    <property type="evidence" value="ECO:0007669"/>
    <property type="project" value="UniProtKB-KW"/>
</dbReference>
<dbReference type="CDD" id="cd01173">
    <property type="entry name" value="pyridoxal_pyridoxamine_kinase"/>
    <property type="match status" value="1"/>
</dbReference>
<evidence type="ECO:0000256" key="5">
    <source>
        <dbReference type="ARBA" id="ARBA00022777"/>
    </source>
</evidence>
<keyword evidence="5 10" id="KW-0418">Kinase</keyword>
<dbReference type="OrthoDB" id="2104723at2759"/>
<keyword evidence="4" id="KW-0547">Nucleotide-binding</keyword>
<dbReference type="Pfam" id="PF08543">
    <property type="entry name" value="Phos_pyr_kin"/>
    <property type="match status" value="1"/>
</dbReference>
<dbReference type="NCBIfam" id="TIGR00687">
    <property type="entry name" value="pyridox_kin"/>
    <property type="match status" value="1"/>
</dbReference>
<dbReference type="GO" id="GO:0005829">
    <property type="term" value="C:cytosol"/>
    <property type="evidence" value="ECO:0007669"/>
    <property type="project" value="TreeGrafter"/>
</dbReference>
<dbReference type="SUPFAM" id="SSF53613">
    <property type="entry name" value="Ribokinase-like"/>
    <property type="match status" value="1"/>
</dbReference>
<sequence>MAEELDVPETKVLAIASHVAYGYVGNTMASFIMQSLGCEVTAINTVQYSNHSGYRQVKGRKTTAEEILQLYEGLKQSYLTDFDVLLSGYTPSAEAVEAVGKIGRELRFKSTTKPGSFFWVLDPVMGDDGRLYIPEDEVPAYKSLLREADLILPNQFEAELLSGTKITDVQSLATAIRVLHTIYRIPHIIITSIRLHPLTGRTLPSTTDTPELGPGEQETMTCIGSSATSSFHPRLFRIDIPAIPVFFSGTGDMFAALTVARLRAEAASAHVDNNSGWTSPDDVASTDLPLAKAVEKVLASMQAVLVKTYEAMQEELKGLENAVQGLGKGEEDREAVEKRRRLLRTKAAEVRVVRNVGLLKKAPEEWSEKFRAKEVELENGTPTENGRKPDELGVTKLGGDGEGAIHIETA</sequence>
<dbReference type="Gene3D" id="3.40.1190.20">
    <property type="match status" value="1"/>
</dbReference>
<feature type="domain" description="Pyridoxamine kinase/Phosphomethylpyrimidine kinase" evidence="9">
    <location>
        <begin position="118"/>
        <end position="195"/>
    </location>
</feature>
<comment type="caution">
    <text evidence="10">The sequence shown here is derived from an EMBL/GenBank/DDBJ whole genome shotgun (WGS) entry which is preliminary data.</text>
</comment>
<evidence type="ECO:0000256" key="6">
    <source>
        <dbReference type="ARBA" id="ARBA00022840"/>
    </source>
</evidence>
<dbReference type="EC" id="2.7.1.35" evidence="2"/>
<comment type="similarity">
    <text evidence="1">Belongs to the pyridoxine kinase family.</text>
</comment>
<feature type="coiled-coil region" evidence="7">
    <location>
        <begin position="302"/>
        <end position="329"/>
    </location>
</feature>
<evidence type="ECO:0000256" key="1">
    <source>
        <dbReference type="ARBA" id="ARBA00008805"/>
    </source>
</evidence>
<dbReference type="Proteomes" id="UP000799772">
    <property type="component" value="Unassembled WGS sequence"/>
</dbReference>
<keyword evidence="7" id="KW-0175">Coiled coil</keyword>
<keyword evidence="6" id="KW-0067">ATP-binding</keyword>
<proteinExistence type="inferred from homology"/>
<dbReference type="EMBL" id="ML978129">
    <property type="protein sequence ID" value="KAF2096601.1"/>
    <property type="molecule type" value="Genomic_DNA"/>
</dbReference>
<evidence type="ECO:0000313" key="11">
    <source>
        <dbReference type="Proteomes" id="UP000799772"/>
    </source>
</evidence>
<dbReference type="GO" id="GO:0008478">
    <property type="term" value="F:pyridoxal kinase activity"/>
    <property type="evidence" value="ECO:0007669"/>
    <property type="project" value="UniProtKB-EC"/>
</dbReference>
<evidence type="ECO:0000256" key="2">
    <source>
        <dbReference type="ARBA" id="ARBA00012104"/>
    </source>
</evidence>